<gene>
    <name evidence="1" type="ORF">FDY93_17315</name>
</gene>
<proteinExistence type="predicted"/>
<dbReference type="EMBL" id="VANI01000021">
    <property type="protein sequence ID" value="TLM74409.1"/>
    <property type="molecule type" value="Genomic_DNA"/>
</dbReference>
<organism evidence="1 2">
    <name type="scientific">Microbulbifer harenosus</name>
    <dbReference type="NCBI Taxonomy" id="2576840"/>
    <lineage>
        <taxon>Bacteria</taxon>
        <taxon>Pseudomonadati</taxon>
        <taxon>Pseudomonadota</taxon>
        <taxon>Gammaproteobacteria</taxon>
        <taxon>Cellvibrionales</taxon>
        <taxon>Microbulbiferaceae</taxon>
        <taxon>Microbulbifer</taxon>
    </lineage>
</organism>
<keyword evidence="2" id="KW-1185">Reference proteome</keyword>
<comment type="caution">
    <text evidence="1">The sequence shown here is derived from an EMBL/GenBank/DDBJ whole genome shotgun (WGS) entry which is preliminary data.</text>
</comment>
<name>A0ABY2UDU7_9GAMM</name>
<sequence>MDSTEQKCADMKVLEWNFPEDGREINLILKPKPANEQGIPSYWQLNEAGNPGEAEAYGNMNFKFKCGKGFLTLNVTLDPSEFGIDDLQFFDFPGLLQADGVIPLTRGFRHQFHSRVVSADKRTLKIRIRDEDMVPDEFAFLWFCYSPSADAHFVSGDPKARLDPE</sequence>
<dbReference type="Proteomes" id="UP000306791">
    <property type="component" value="Unassembled WGS sequence"/>
</dbReference>
<protein>
    <submittedName>
        <fullName evidence="1">Uncharacterized protein</fullName>
    </submittedName>
</protein>
<accession>A0ABY2UDU7</accession>
<dbReference type="RefSeq" id="WP_138237008.1">
    <property type="nucleotide sequence ID" value="NZ_CP185860.1"/>
</dbReference>
<evidence type="ECO:0000313" key="2">
    <source>
        <dbReference type="Proteomes" id="UP000306791"/>
    </source>
</evidence>
<evidence type="ECO:0000313" key="1">
    <source>
        <dbReference type="EMBL" id="TLM74409.1"/>
    </source>
</evidence>
<reference evidence="1 2" key="1">
    <citation type="submission" date="2019-05" db="EMBL/GenBank/DDBJ databases">
        <title>Microbulbifer harenosus sp. nov., an alginate-degrading bacterium isolated from coastal sand.</title>
        <authorList>
            <person name="Huang H."/>
            <person name="Mo K."/>
            <person name="Bao S."/>
        </authorList>
    </citation>
    <scope>NUCLEOTIDE SEQUENCE [LARGE SCALE GENOMIC DNA]</scope>
    <source>
        <strain evidence="1 2">HB161719</strain>
    </source>
</reference>